<accession>A0ABR3GY42</accession>
<name>A0ABR3GY42_9PEZI</name>
<dbReference type="EMBL" id="JBBBZM010000001">
    <property type="protein sequence ID" value="KAL0640864.1"/>
    <property type="molecule type" value="Genomic_DNA"/>
</dbReference>
<dbReference type="Proteomes" id="UP001447188">
    <property type="component" value="Unassembled WGS sequence"/>
</dbReference>
<dbReference type="PANTHER" id="PTHR47966:SF75">
    <property type="entry name" value="ENDOPEPTIDASE (CTSD), PUTATIVE (AFU_ORTHOLOGUE AFUA_4G07040)-RELATED"/>
    <property type="match status" value="1"/>
</dbReference>
<evidence type="ECO:0000256" key="2">
    <source>
        <dbReference type="ARBA" id="ARBA00022750"/>
    </source>
</evidence>
<evidence type="ECO:0000259" key="5">
    <source>
        <dbReference type="PROSITE" id="PS51767"/>
    </source>
</evidence>
<feature type="domain" description="Peptidase A1" evidence="5">
    <location>
        <begin position="12"/>
        <end position="319"/>
    </location>
</feature>
<keyword evidence="3" id="KW-0645">Protease</keyword>
<keyword evidence="2 3" id="KW-0064">Aspartyl protease</keyword>
<comment type="similarity">
    <text evidence="1 3">Belongs to the peptidase A1 family.</text>
</comment>
<evidence type="ECO:0000256" key="3">
    <source>
        <dbReference type="RuleBase" id="RU000454"/>
    </source>
</evidence>
<reference evidence="6 7" key="1">
    <citation type="submission" date="2024-02" db="EMBL/GenBank/DDBJ databases">
        <title>Discinaceae phylogenomics.</title>
        <authorList>
            <person name="Dirks A.C."/>
            <person name="James T.Y."/>
        </authorList>
    </citation>
    <scope>NUCLEOTIDE SEQUENCE [LARGE SCALE GENOMIC DNA]</scope>
    <source>
        <strain evidence="6 7">ACD0624</strain>
    </source>
</reference>
<organism evidence="6 7">
    <name type="scientific">Discina gigas</name>
    <dbReference type="NCBI Taxonomy" id="1032678"/>
    <lineage>
        <taxon>Eukaryota</taxon>
        <taxon>Fungi</taxon>
        <taxon>Dikarya</taxon>
        <taxon>Ascomycota</taxon>
        <taxon>Pezizomycotina</taxon>
        <taxon>Pezizomycetes</taxon>
        <taxon>Pezizales</taxon>
        <taxon>Discinaceae</taxon>
        <taxon>Discina</taxon>
    </lineage>
</organism>
<evidence type="ECO:0000256" key="1">
    <source>
        <dbReference type="ARBA" id="ARBA00007447"/>
    </source>
</evidence>
<feature type="compositionally biased region" description="Polar residues" evidence="4">
    <location>
        <begin position="335"/>
        <end position="348"/>
    </location>
</feature>
<dbReference type="Pfam" id="PF00026">
    <property type="entry name" value="Asp"/>
    <property type="match status" value="1"/>
</dbReference>
<dbReference type="PRINTS" id="PR00792">
    <property type="entry name" value="PEPSIN"/>
</dbReference>
<gene>
    <name evidence="6" type="ORF">Q9L58_000171</name>
</gene>
<feature type="region of interest" description="Disordered" evidence="4">
    <location>
        <begin position="335"/>
        <end position="361"/>
    </location>
</feature>
<dbReference type="PROSITE" id="PS51767">
    <property type="entry name" value="PEPTIDASE_A1"/>
    <property type="match status" value="1"/>
</dbReference>
<protein>
    <recommendedName>
        <fullName evidence="5">Peptidase A1 domain-containing protein</fullName>
    </recommendedName>
</protein>
<dbReference type="PANTHER" id="PTHR47966">
    <property type="entry name" value="BETA-SITE APP-CLEAVING ENZYME, ISOFORM A-RELATED"/>
    <property type="match status" value="1"/>
</dbReference>
<dbReference type="InterPro" id="IPR034164">
    <property type="entry name" value="Pepsin-like_dom"/>
</dbReference>
<evidence type="ECO:0000313" key="6">
    <source>
        <dbReference type="EMBL" id="KAL0640864.1"/>
    </source>
</evidence>
<dbReference type="InterPro" id="IPR001969">
    <property type="entry name" value="Aspartic_peptidase_AS"/>
</dbReference>
<dbReference type="Gene3D" id="2.40.70.10">
    <property type="entry name" value="Acid Proteases"/>
    <property type="match status" value="2"/>
</dbReference>
<proteinExistence type="inferred from homology"/>
<dbReference type="PROSITE" id="PS00141">
    <property type="entry name" value="ASP_PROTEASE"/>
    <property type="match status" value="2"/>
</dbReference>
<dbReference type="InterPro" id="IPR033121">
    <property type="entry name" value="PEPTIDASE_A1"/>
</dbReference>
<dbReference type="SUPFAM" id="SSF50630">
    <property type="entry name" value="Acid proteases"/>
    <property type="match status" value="1"/>
</dbReference>
<comment type="caution">
    <text evidence="6">The sequence shown here is derived from an EMBL/GenBank/DDBJ whole genome shotgun (WGS) entry which is preliminary data.</text>
</comment>
<keyword evidence="3" id="KW-0378">Hydrolase</keyword>
<dbReference type="CDD" id="cd05471">
    <property type="entry name" value="pepsin_like"/>
    <property type="match status" value="1"/>
</dbReference>
<evidence type="ECO:0000313" key="7">
    <source>
        <dbReference type="Proteomes" id="UP001447188"/>
    </source>
</evidence>
<sequence length="399" mass="42103">MGIGQDGTDVSYFSEVQFGSSSKTFILVIDTGSSDTWIPSNKCQSTACKLHTTFGASDSVSLKTTQTSFDIKYGSGDVQGFVVSDTIKFAGFELVISFGLATEVSEDFVNFPIDGIMGLGFPDGSRQKVRTIMDELVDNGLIKAKLFGLALSRRTDAVNDAVINFGGIDSGLFEGSLSFSSSVSDDGLWELQLDNASVDGNKFLPSGRTAVIDSGTSLLLVPPPDALALHAMIPGAEMSGETFAVPCDTKSSIEFTFSGVTYKVAPVDYIGEAISGDNMCLSLIISRQVLGKNTWILGDVFLKNVYSVFDLENRRIGFAPRKKRVASTVTSKITTPTDASLQPTSANKDSPKSTGTSSIGSGSPFEGSAGAAYSPLLSRPLALLLGPPCIFAIAAIIFL</sequence>
<keyword evidence="7" id="KW-1185">Reference proteome</keyword>
<evidence type="ECO:0000256" key="4">
    <source>
        <dbReference type="SAM" id="MobiDB-lite"/>
    </source>
</evidence>
<dbReference type="InterPro" id="IPR001461">
    <property type="entry name" value="Aspartic_peptidase_A1"/>
</dbReference>
<dbReference type="InterPro" id="IPR021109">
    <property type="entry name" value="Peptidase_aspartic_dom_sf"/>
</dbReference>